<organism evidence="1 2">
    <name type="scientific">Tetranychus urticae</name>
    <name type="common">Two-spotted spider mite</name>
    <dbReference type="NCBI Taxonomy" id="32264"/>
    <lineage>
        <taxon>Eukaryota</taxon>
        <taxon>Metazoa</taxon>
        <taxon>Ecdysozoa</taxon>
        <taxon>Arthropoda</taxon>
        <taxon>Chelicerata</taxon>
        <taxon>Arachnida</taxon>
        <taxon>Acari</taxon>
        <taxon>Acariformes</taxon>
        <taxon>Trombidiformes</taxon>
        <taxon>Prostigmata</taxon>
        <taxon>Eleutherengona</taxon>
        <taxon>Raphignathae</taxon>
        <taxon>Tetranychoidea</taxon>
        <taxon>Tetranychidae</taxon>
        <taxon>Tetranychus</taxon>
    </lineage>
</organism>
<protein>
    <submittedName>
        <fullName evidence="1">Uncharacterized protein</fullName>
    </submittedName>
</protein>
<evidence type="ECO:0000313" key="2">
    <source>
        <dbReference type="Proteomes" id="UP000015104"/>
    </source>
</evidence>
<dbReference type="EnsemblMetazoa" id="tetur18g03040.1">
    <property type="protein sequence ID" value="tetur18g03040.1"/>
    <property type="gene ID" value="tetur18g03040"/>
</dbReference>
<dbReference type="HOGENOM" id="CLU_3261157_0_0_1"/>
<reference evidence="1" key="2">
    <citation type="submission" date="2015-06" db="UniProtKB">
        <authorList>
            <consortium name="EnsemblMetazoa"/>
        </authorList>
    </citation>
    <scope>IDENTIFICATION</scope>
</reference>
<dbReference type="AlphaFoldDB" id="T1KRC4"/>
<dbReference type="Proteomes" id="UP000015104">
    <property type="component" value="Unassembled WGS sequence"/>
</dbReference>
<evidence type="ECO:0000313" key="1">
    <source>
        <dbReference type="EnsemblMetazoa" id="tetur18g03040.1"/>
    </source>
</evidence>
<name>T1KRC4_TETUR</name>
<keyword evidence="2" id="KW-1185">Reference proteome</keyword>
<accession>T1KRC4</accession>
<proteinExistence type="predicted"/>
<reference evidence="2" key="1">
    <citation type="submission" date="2011-08" db="EMBL/GenBank/DDBJ databases">
        <authorList>
            <person name="Rombauts S."/>
        </authorList>
    </citation>
    <scope>NUCLEOTIDE SEQUENCE</scope>
    <source>
        <strain evidence="2">London</strain>
    </source>
</reference>
<sequence length="42" mass="4990">MLVRKLVLELVRILLRVLHMLELDKHNLFLGCCWVVVNLMTD</sequence>
<dbReference type="EMBL" id="CAEY01000388">
    <property type="status" value="NOT_ANNOTATED_CDS"/>
    <property type="molecule type" value="Genomic_DNA"/>
</dbReference>